<organism evidence="2">
    <name type="scientific">uncultured bacterium contig00109</name>
    <dbReference type="NCBI Taxonomy" id="1181574"/>
    <lineage>
        <taxon>Bacteria</taxon>
        <taxon>environmental samples</taxon>
    </lineage>
</organism>
<dbReference type="EMBL" id="JQ844262">
    <property type="protein sequence ID" value="AGS53948.1"/>
    <property type="molecule type" value="Genomic_DNA"/>
</dbReference>
<reference evidence="2" key="1">
    <citation type="submission" date="2012-03" db="EMBL/GenBank/DDBJ databases">
        <title>Functional metagenomics reveals considerable lignocellulase gene clusters in the gut microbiome of a wood-feeding higher termite.</title>
        <authorList>
            <person name="Liu N."/>
        </authorList>
    </citation>
    <scope>NUCLEOTIDE SEQUENCE</scope>
</reference>
<protein>
    <recommendedName>
        <fullName evidence="1">HTH cro/C1-type domain-containing protein</fullName>
    </recommendedName>
</protein>
<sequence length="79" mass="9094">MLEMGRNFPATDLIERIAKALNIEIYELFVENHSPTKELEKLRQDIIEEIKKTIAEAVTETVNKAFEDNIKCCSPKSNK</sequence>
<dbReference type="InterPro" id="IPR001387">
    <property type="entry name" value="Cro/C1-type_HTH"/>
</dbReference>
<dbReference type="PROSITE" id="PS50943">
    <property type="entry name" value="HTH_CROC1"/>
    <property type="match status" value="1"/>
</dbReference>
<evidence type="ECO:0000313" key="2">
    <source>
        <dbReference type="EMBL" id="AGS53948.1"/>
    </source>
</evidence>
<name>A0A806K1Z0_9BACT</name>
<dbReference type="GO" id="GO:0003677">
    <property type="term" value="F:DNA binding"/>
    <property type="evidence" value="ECO:0007669"/>
    <property type="project" value="InterPro"/>
</dbReference>
<evidence type="ECO:0000259" key="1">
    <source>
        <dbReference type="PROSITE" id="PS50943"/>
    </source>
</evidence>
<dbReference type="AlphaFoldDB" id="A0A806K1Z0"/>
<feature type="domain" description="HTH cro/C1-type" evidence="1">
    <location>
        <begin position="5"/>
        <end position="28"/>
    </location>
</feature>
<dbReference type="InterPro" id="IPR010982">
    <property type="entry name" value="Lambda_DNA-bd_dom_sf"/>
</dbReference>
<proteinExistence type="predicted"/>
<dbReference type="Gene3D" id="1.10.260.40">
    <property type="entry name" value="lambda repressor-like DNA-binding domains"/>
    <property type="match status" value="1"/>
</dbReference>
<accession>A0A806K1Z0</accession>